<keyword evidence="2" id="KW-0675">Receptor</keyword>
<keyword evidence="2" id="KW-0808">Transferase</keyword>
<keyword evidence="2" id="KW-0472">Membrane</keyword>
<feature type="compositionally biased region" description="Polar residues" evidence="1">
    <location>
        <begin position="65"/>
        <end position="79"/>
    </location>
</feature>
<reference evidence="2 3" key="1">
    <citation type="journal article" date="2015" name="Proc. Natl. Acad. Sci. U.S.A.">
        <title>The resurrection genome of Boea hygrometrica: A blueprint for survival of dehydration.</title>
        <authorList>
            <person name="Xiao L."/>
            <person name="Yang G."/>
            <person name="Zhang L."/>
            <person name="Yang X."/>
            <person name="Zhao S."/>
            <person name="Ji Z."/>
            <person name="Zhou Q."/>
            <person name="Hu M."/>
            <person name="Wang Y."/>
            <person name="Chen M."/>
            <person name="Xu Y."/>
            <person name="Jin H."/>
            <person name="Xiao X."/>
            <person name="Hu G."/>
            <person name="Bao F."/>
            <person name="Hu Y."/>
            <person name="Wan P."/>
            <person name="Li L."/>
            <person name="Deng X."/>
            <person name="Kuang T."/>
            <person name="Xiang C."/>
            <person name="Zhu J.K."/>
            <person name="Oliver M.J."/>
            <person name="He Y."/>
        </authorList>
    </citation>
    <scope>NUCLEOTIDE SEQUENCE [LARGE SCALE GENOMIC DNA]</scope>
    <source>
        <strain evidence="3">cv. XS01</strain>
    </source>
</reference>
<dbReference type="EMBL" id="KV001768">
    <property type="protein sequence ID" value="KZV38657.1"/>
    <property type="molecule type" value="Genomic_DNA"/>
</dbReference>
<proteinExistence type="predicted"/>
<feature type="compositionally biased region" description="Basic and acidic residues" evidence="1">
    <location>
        <begin position="81"/>
        <end position="91"/>
    </location>
</feature>
<dbReference type="Proteomes" id="UP000250235">
    <property type="component" value="Unassembled WGS sequence"/>
</dbReference>
<keyword evidence="2" id="KW-0812">Transmembrane</keyword>
<feature type="compositionally biased region" description="Low complexity" evidence="1">
    <location>
        <begin position="49"/>
        <end position="60"/>
    </location>
</feature>
<name>A0A2Z7C2B9_9LAMI</name>
<feature type="region of interest" description="Disordered" evidence="1">
    <location>
        <begin position="49"/>
        <end position="103"/>
    </location>
</feature>
<dbReference type="AlphaFoldDB" id="A0A2Z7C2B9"/>
<evidence type="ECO:0000313" key="2">
    <source>
        <dbReference type="EMBL" id="KZV38657.1"/>
    </source>
</evidence>
<protein>
    <submittedName>
        <fullName evidence="2">Transmembrane receptor protein tyrosine kinase</fullName>
    </submittedName>
</protein>
<evidence type="ECO:0000313" key="3">
    <source>
        <dbReference type="Proteomes" id="UP000250235"/>
    </source>
</evidence>
<feature type="compositionally biased region" description="Low complexity" evidence="1">
    <location>
        <begin position="94"/>
        <end position="103"/>
    </location>
</feature>
<dbReference type="GO" id="GO:0016301">
    <property type="term" value="F:kinase activity"/>
    <property type="evidence" value="ECO:0007669"/>
    <property type="project" value="UniProtKB-KW"/>
</dbReference>
<gene>
    <name evidence="2" type="ORF">F511_33057</name>
</gene>
<evidence type="ECO:0000256" key="1">
    <source>
        <dbReference type="SAM" id="MobiDB-lite"/>
    </source>
</evidence>
<keyword evidence="3" id="KW-1185">Reference proteome</keyword>
<accession>A0A2Z7C2B9</accession>
<organism evidence="2 3">
    <name type="scientific">Dorcoceras hygrometricum</name>
    <dbReference type="NCBI Taxonomy" id="472368"/>
    <lineage>
        <taxon>Eukaryota</taxon>
        <taxon>Viridiplantae</taxon>
        <taxon>Streptophyta</taxon>
        <taxon>Embryophyta</taxon>
        <taxon>Tracheophyta</taxon>
        <taxon>Spermatophyta</taxon>
        <taxon>Magnoliopsida</taxon>
        <taxon>eudicotyledons</taxon>
        <taxon>Gunneridae</taxon>
        <taxon>Pentapetalae</taxon>
        <taxon>asterids</taxon>
        <taxon>lamiids</taxon>
        <taxon>Lamiales</taxon>
        <taxon>Gesneriaceae</taxon>
        <taxon>Didymocarpoideae</taxon>
        <taxon>Trichosporeae</taxon>
        <taxon>Loxocarpinae</taxon>
        <taxon>Dorcoceras</taxon>
    </lineage>
</organism>
<keyword evidence="2" id="KW-0418">Kinase</keyword>
<sequence length="316" mass="35535">MAGSYAQPNQRLISTTKLSRELNSRLGTDLITNGMKFYLYDTMHNQAATSRSSTSRSQPPKVVWNNRSLQEESNATSIVQDDGRNRWESPDKINGTNNQQTQRNQLLKSQTTLNKTTTHSLRHPISSHSNHHQLQATIANKSLAAGQPNAGSKYKSWNQLQHTKRSVATNQNGVALPRHQIWSSRAIPAASYVKPRRELQERLPTLTSGKQICASTGALAKTTTFPPRAIVMLTRIDICLDWTSSRHTRSDLTLTLHQNDVAPIYPNDTVSNAIQIHAKATADFYNATRSLQYDWRFSMQPAFTKIQLSPKTIFQI</sequence>